<dbReference type="RefSeq" id="WP_246952271.1">
    <property type="nucleotide sequence ID" value="NZ_JALKII010000006.1"/>
</dbReference>
<keyword evidence="5 11" id="KW-1003">Cell membrane</keyword>
<evidence type="ECO:0000313" key="14">
    <source>
        <dbReference type="Proteomes" id="UP001165524"/>
    </source>
</evidence>
<dbReference type="InterPro" id="IPR004692">
    <property type="entry name" value="SecG"/>
</dbReference>
<comment type="caution">
    <text evidence="11">Lacks conserved residue(s) required for the propagation of feature annotation.</text>
</comment>
<feature type="transmembrane region" description="Helical" evidence="11">
    <location>
        <begin position="56"/>
        <end position="76"/>
    </location>
</feature>
<evidence type="ECO:0000256" key="1">
    <source>
        <dbReference type="ARBA" id="ARBA00004651"/>
    </source>
</evidence>
<comment type="caution">
    <text evidence="13">The sequence shown here is derived from an EMBL/GenBank/DDBJ whole genome shotgun (WGS) entry which is preliminary data.</text>
</comment>
<proteinExistence type="inferred from homology"/>
<evidence type="ECO:0000256" key="10">
    <source>
        <dbReference type="ARBA" id="ARBA00023136"/>
    </source>
</evidence>
<comment type="similarity">
    <text evidence="2 11">Belongs to the SecG family.</text>
</comment>
<evidence type="ECO:0000256" key="8">
    <source>
        <dbReference type="ARBA" id="ARBA00022989"/>
    </source>
</evidence>
<keyword evidence="14" id="KW-1185">Reference proteome</keyword>
<keyword evidence="10 11" id="KW-0472">Membrane</keyword>
<keyword evidence="9 11" id="KW-0811">Translocation</keyword>
<evidence type="ECO:0000256" key="6">
    <source>
        <dbReference type="ARBA" id="ARBA00022692"/>
    </source>
</evidence>
<feature type="region of interest" description="Disordered" evidence="12">
    <location>
        <begin position="110"/>
        <end position="147"/>
    </location>
</feature>
<reference evidence="13" key="1">
    <citation type="submission" date="2022-04" db="EMBL/GenBank/DDBJ databases">
        <title>Alcanivorax sp. CY1518 draft genome sequence.</title>
        <authorList>
            <person name="Zhao G."/>
            <person name="An M."/>
        </authorList>
    </citation>
    <scope>NUCLEOTIDE SEQUENCE</scope>
    <source>
        <strain evidence="13">CY1518</strain>
    </source>
</reference>
<evidence type="ECO:0000256" key="9">
    <source>
        <dbReference type="ARBA" id="ARBA00023010"/>
    </source>
</evidence>
<evidence type="ECO:0000313" key="13">
    <source>
        <dbReference type="EMBL" id="MCK0538045.1"/>
    </source>
</evidence>
<evidence type="ECO:0000256" key="11">
    <source>
        <dbReference type="RuleBase" id="RU365087"/>
    </source>
</evidence>
<dbReference type="Pfam" id="PF03840">
    <property type="entry name" value="SecG"/>
    <property type="match status" value="1"/>
</dbReference>
<comment type="function">
    <text evidence="11">Involved in protein export. Participates in an early event of protein translocation.</text>
</comment>
<name>A0ABT0E887_9GAMM</name>
<evidence type="ECO:0000256" key="7">
    <source>
        <dbReference type="ARBA" id="ARBA00022927"/>
    </source>
</evidence>
<dbReference type="EMBL" id="JALKII010000006">
    <property type="protein sequence ID" value="MCK0538045.1"/>
    <property type="molecule type" value="Genomic_DNA"/>
</dbReference>
<evidence type="ECO:0000256" key="2">
    <source>
        <dbReference type="ARBA" id="ARBA00008445"/>
    </source>
</evidence>
<organism evidence="13 14">
    <name type="scientific">Alcanivorax quisquiliarum</name>
    <dbReference type="NCBI Taxonomy" id="2933565"/>
    <lineage>
        <taxon>Bacteria</taxon>
        <taxon>Pseudomonadati</taxon>
        <taxon>Pseudomonadota</taxon>
        <taxon>Gammaproteobacteria</taxon>
        <taxon>Oceanospirillales</taxon>
        <taxon>Alcanivoracaceae</taxon>
        <taxon>Alcanivorax</taxon>
    </lineage>
</organism>
<protein>
    <recommendedName>
        <fullName evidence="3 11">Protein-export membrane protein SecG</fullName>
    </recommendedName>
</protein>
<keyword evidence="8 11" id="KW-1133">Transmembrane helix</keyword>
<evidence type="ECO:0000256" key="12">
    <source>
        <dbReference type="SAM" id="MobiDB-lite"/>
    </source>
</evidence>
<evidence type="ECO:0000256" key="5">
    <source>
        <dbReference type="ARBA" id="ARBA00022475"/>
    </source>
</evidence>
<dbReference type="PANTHER" id="PTHR34182:SF1">
    <property type="entry name" value="PROTEIN-EXPORT MEMBRANE PROTEIN SECG"/>
    <property type="match status" value="1"/>
</dbReference>
<accession>A0ABT0E887</accession>
<keyword evidence="4 11" id="KW-0813">Transport</keyword>
<evidence type="ECO:0000256" key="3">
    <source>
        <dbReference type="ARBA" id="ARBA00017876"/>
    </source>
</evidence>
<dbReference type="NCBIfam" id="TIGR00810">
    <property type="entry name" value="secG"/>
    <property type="match status" value="1"/>
</dbReference>
<gene>
    <name evidence="13" type="primary">secG</name>
    <name evidence="13" type="ORF">MU846_10020</name>
</gene>
<sequence>MDIVLHVVHVLTALALIGLVLIQHGKGADAGASFGGGASASQSVFGSSGSGSFLTRATAILATVFMLTSLGLAWYARQAVDNIGSLPVLERLQREESDVPGWSNDLVIPQAQDAEAGDVPQPMENTSEVPAGDVESPAPAEDVPEAP</sequence>
<keyword evidence="7 11" id="KW-0653">Protein transport</keyword>
<evidence type="ECO:0000256" key="4">
    <source>
        <dbReference type="ARBA" id="ARBA00022448"/>
    </source>
</evidence>
<comment type="subcellular location">
    <subcellularLocation>
        <location evidence="1 11">Cell membrane</location>
        <topology evidence="1 11">Multi-pass membrane protein</topology>
    </subcellularLocation>
</comment>
<dbReference type="PANTHER" id="PTHR34182">
    <property type="entry name" value="PROTEIN-EXPORT MEMBRANE PROTEIN SECG"/>
    <property type="match status" value="1"/>
</dbReference>
<dbReference type="PRINTS" id="PR01651">
    <property type="entry name" value="SECGEXPORT"/>
</dbReference>
<keyword evidence="6 11" id="KW-0812">Transmembrane</keyword>
<dbReference type="Proteomes" id="UP001165524">
    <property type="component" value="Unassembled WGS sequence"/>
</dbReference>